<evidence type="ECO:0000313" key="7">
    <source>
        <dbReference type="Proteomes" id="UP000193144"/>
    </source>
</evidence>
<name>A0A1Y2AA32_9PLEO</name>
<gene>
    <name evidence="6" type="ORF">BCR34DRAFT_552887</name>
</gene>
<evidence type="ECO:0000256" key="3">
    <source>
        <dbReference type="ARBA" id="ARBA00022963"/>
    </source>
</evidence>
<dbReference type="AlphaFoldDB" id="A0A1Y2AA32"/>
<dbReference type="Proteomes" id="UP000193144">
    <property type="component" value="Unassembled WGS sequence"/>
</dbReference>
<dbReference type="PANTHER" id="PTHR10272">
    <property type="entry name" value="PLATELET-ACTIVATING FACTOR ACETYLHYDROLASE"/>
    <property type="match status" value="1"/>
</dbReference>
<comment type="caution">
    <text evidence="6">The sequence shown here is derived from an EMBL/GenBank/DDBJ whole genome shotgun (WGS) entry which is preliminary data.</text>
</comment>
<dbReference type="OrthoDB" id="2363873at2759"/>
<evidence type="ECO:0000313" key="6">
    <source>
        <dbReference type="EMBL" id="ORY19304.1"/>
    </source>
</evidence>
<dbReference type="Pfam" id="PF03403">
    <property type="entry name" value="PAF-AH_p_II"/>
    <property type="match status" value="2"/>
</dbReference>
<feature type="signal peptide" evidence="5">
    <location>
        <begin position="1"/>
        <end position="22"/>
    </location>
</feature>
<keyword evidence="4" id="KW-0443">Lipid metabolism</keyword>
<sequence>MTGFSKFPLSILHLLFLSTAYAQIIIPEPKGQYAVGRSTIKLTDSSRKDPYDPNHGPRNVMTSLFYPISRNNCPKICPGQYMPPATAALNDQMYGNLGIPNGSFGSFQLQLCCSTPSSAAKEATDAPLILFSPGLGGTRLLYNAFAQSLASAGYAVATMDHVYETAIVEYPDGSIVLGLPGDYWDNTIPGRLESLLDVRVLDARFILTQLGRKDVVQKLIPGSRCGFDITSGKVAMYGHSFGGATSLATLMRDHRFAGAMNLDGMQYGNNTDTKKPAVFFGRADPSPHNRTTDASWVDTWTHLKGWKRELGLKTVEHRTFGDAPLLLYLLTGGSGQIPAGLAEVIGTMPLERSFGLITRIVEEFMGFVIWGRKSALLDGKDPGVPELVVEW</sequence>
<dbReference type="EMBL" id="MCFA01000003">
    <property type="protein sequence ID" value="ORY19304.1"/>
    <property type="molecule type" value="Genomic_DNA"/>
</dbReference>
<evidence type="ECO:0000256" key="4">
    <source>
        <dbReference type="ARBA" id="ARBA00023098"/>
    </source>
</evidence>
<keyword evidence="3" id="KW-0442">Lipid degradation</keyword>
<dbReference type="EC" id="3.1.1.47" evidence="1"/>
<keyword evidence="7" id="KW-1185">Reference proteome</keyword>
<dbReference type="SUPFAM" id="SSF53474">
    <property type="entry name" value="alpha/beta-Hydrolases"/>
    <property type="match status" value="1"/>
</dbReference>
<evidence type="ECO:0000256" key="5">
    <source>
        <dbReference type="SAM" id="SignalP"/>
    </source>
</evidence>
<keyword evidence="2 6" id="KW-0378">Hydrolase</keyword>
<dbReference type="GO" id="GO:0003847">
    <property type="term" value="F:1-alkyl-2-acetylglycerophosphocholine esterase activity"/>
    <property type="evidence" value="ECO:0007669"/>
    <property type="project" value="UniProtKB-EC"/>
</dbReference>
<feature type="chain" id="PRO_5012260052" description="1-alkyl-2-acetylglycerophosphocholine esterase" evidence="5">
    <location>
        <begin position="23"/>
        <end position="391"/>
    </location>
</feature>
<dbReference type="Gene3D" id="3.40.50.1820">
    <property type="entry name" value="alpha/beta hydrolase"/>
    <property type="match status" value="1"/>
</dbReference>
<dbReference type="STRING" id="1231657.A0A1Y2AA32"/>
<dbReference type="PANTHER" id="PTHR10272:SF14">
    <property type="entry name" value="PAF ACETYLHYDROLASE FAMILY PROTEIN"/>
    <property type="match status" value="1"/>
</dbReference>
<dbReference type="GO" id="GO:0016042">
    <property type="term" value="P:lipid catabolic process"/>
    <property type="evidence" value="ECO:0007669"/>
    <property type="project" value="UniProtKB-KW"/>
</dbReference>
<evidence type="ECO:0000256" key="1">
    <source>
        <dbReference type="ARBA" id="ARBA00013201"/>
    </source>
</evidence>
<keyword evidence="5" id="KW-0732">Signal</keyword>
<organism evidence="6 7">
    <name type="scientific">Clohesyomyces aquaticus</name>
    <dbReference type="NCBI Taxonomy" id="1231657"/>
    <lineage>
        <taxon>Eukaryota</taxon>
        <taxon>Fungi</taxon>
        <taxon>Dikarya</taxon>
        <taxon>Ascomycota</taxon>
        <taxon>Pezizomycotina</taxon>
        <taxon>Dothideomycetes</taxon>
        <taxon>Pleosporomycetidae</taxon>
        <taxon>Pleosporales</taxon>
        <taxon>Lindgomycetaceae</taxon>
        <taxon>Clohesyomyces</taxon>
    </lineage>
</organism>
<protein>
    <recommendedName>
        <fullName evidence="1">1-alkyl-2-acetylglycerophosphocholine esterase</fullName>
        <ecNumber evidence="1">3.1.1.47</ecNumber>
    </recommendedName>
</protein>
<dbReference type="InterPro" id="IPR029058">
    <property type="entry name" value="AB_hydrolase_fold"/>
</dbReference>
<accession>A0A1Y2AA32</accession>
<reference evidence="6 7" key="1">
    <citation type="submission" date="2016-07" db="EMBL/GenBank/DDBJ databases">
        <title>Pervasive Adenine N6-methylation of Active Genes in Fungi.</title>
        <authorList>
            <consortium name="DOE Joint Genome Institute"/>
            <person name="Mondo S.J."/>
            <person name="Dannebaum R.O."/>
            <person name="Kuo R.C."/>
            <person name="Labutti K."/>
            <person name="Haridas S."/>
            <person name="Kuo A."/>
            <person name="Salamov A."/>
            <person name="Ahrendt S.R."/>
            <person name="Lipzen A."/>
            <person name="Sullivan W."/>
            <person name="Andreopoulos W.B."/>
            <person name="Clum A."/>
            <person name="Lindquist E."/>
            <person name="Daum C."/>
            <person name="Ramamoorthy G.K."/>
            <person name="Gryganskyi A."/>
            <person name="Culley D."/>
            <person name="Magnuson J.K."/>
            <person name="James T.Y."/>
            <person name="O'Malley M.A."/>
            <person name="Stajich J.E."/>
            <person name="Spatafora J.W."/>
            <person name="Visel A."/>
            <person name="Grigoriev I.V."/>
        </authorList>
    </citation>
    <scope>NUCLEOTIDE SEQUENCE [LARGE SCALE GENOMIC DNA]</scope>
    <source>
        <strain evidence="6 7">CBS 115471</strain>
    </source>
</reference>
<proteinExistence type="predicted"/>
<evidence type="ECO:0000256" key="2">
    <source>
        <dbReference type="ARBA" id="ARBA00022801"/>
    </source>
</evidence>